<gene>
    <name evidence="1" type="ORF">DM860_017757</name>
</gene>
<evidence type="ECO:0000313" key="1">
    <source>
        <dbReference type="EMBL" id="RAL41208.1"/>
    </source>
</evidence>
<evidence type="ECO:0000313" key="2">
    <source>
        <dbReference type="Proteomes" id="UP000249390"/>
    </source>
</evidence>
<accession>A0A328D9U1</accession>
<proteinExistence type="predicted"/>
<comment type="caution">
    <text evidence="1">The sequence shown here is derived from an EMBL/GenBank/DDBJ whole genome shotgun (WGS) entry which is preliminary data.</text>
</comment>
<keyword evidence="2" id="KW-1185">Reference proteome</keyword>
<organism evidence="1 2">
    <name type="scientific">Cuscuta australis</name>
    <dbReference type="NCBI Taxonomy" id="267555"/>
    <lineage>
        <taxon>Eukaryota</taxon>
        <taxon>Viridiplantae</taxon>
        <taxon>Streptophyta</taxon>
        <taxon>Embryophyta</taxon>
        <taxon>Tracheophyta</taxon>
        <taxon>Spermatophyta</taxon>
        <taxon>Magnoliopsida</taxon>
        <taxon>eudicotyledons</taxon>
        <taxon>Gunneridae</taxon>
        <taxon>Pentapetalae</taxon>
        <taxon>asterids</taxon>
        <taxon>lamiids</taxon>
        <taxon>Solanales</taxon>
        <taxon>Convolvulaceae</taxon>
        <taxon>Cuscuteae</taxon>
        <taxon>Cuscuta</taxon>
        <taxon>Cuscuta subgen. Grammica</taxon>
        <taxon>Cuscuta sect. Cleistogrammica</taxon>
    </lineage>
</organism>
<sequence length="148" mass="16390">MIHEEIRSTLINFSRSALHRLIRLHSTVSTIETTKPEIGNQKIGGDGRWWRTTDIVEGGHQHQRKDLDQIFDGGGQDGEGLQVAFNHLEQICDGRVAGCLQQPKQICDGGVADGMSVTRTREVVAGYVGESLLGVPETRRGWCWRVVG</sequence>
<name>A0A328D9U1_9ASTE</name>
<protein>
    <submittedName>
        <fullName evidence="1">Uncharacterized protein</fullName>
    </submittedName>
</protein>
<reference evidence="1 2" key="1">
    <citation type="submission" date="2018-06" db="EMBL/GenBank/DDBJ databases">
        <title>The Genome of Cuscuta australis (Dodder) Provides Insight into the Evolution of Plant Parasitism.</title>
        <authorList>
            <person name="Liu H."/>
        </authorList>
    </citation>
    <scope>NUCLEOTIDE SEQUENCE [LARGE SCALE GENOMIC DNA]</scope>
    <source>
        <strain evidence="2">cv. Yunnan</strain>
        <tissue evidence="1">Vines</tissue>
    </source>
</reference>
<dbReference type="Proteomes" id="UP000249390">
    <property type="component" value="Unassembled WGS sequence"/>
</dbReference>
<dbReference type="EMBL" id="NQVE01000190">
    <property type="protein sequence ID" value="RAL41208.1"/>
    <property type="molecule type" value="Genomic_DNA"/>
</dbReference>
<dbReference type="AlphaFoldDB" id="A0A328D9U1"/>